<feature type="transmembrane region" description="Helical" evidence="7">
    <location>
        <begin position="53"/>
        <end position="75"/>
    </location>
</feature>
<gene>
    <name evidence="8" type="primary">LOC115150243</name>
</gene>
<dbReference type="Ensembl" id="ENSSTUT00000039640.1">
    <property type="protein sequence ID" value="ENSSTUP00000037912.1"/>
    <property type="gene ID" value="ENSSTUG00000016175.1"/>
</dbReference>
<comment type="subcellular location">
    <subcellularLocation>
        <location evidence="1">Membrane</location>
        <topology evidence="1">Multi-pass membrane protein</topology>
    </subcellularLocation>
</comment>
<evidence type="ECO:0000256" key="7">
    <source>
        <dbReference type="SAM" id="Phobius"/>
    </source>
</evidence>
<sequence>MIATGGLLRINRRQDSLRSKSRAENKRKRKAKKKQKNEVVVVKGKLNLCSVSGVVAAIGILILLVGISMAILGYWPRESPLYPEESGLTEQPPMGFLAEFLDKYLYSDKLKVFGPLIMGIGIFLFICANAVLHENRDKKTKVINLRDIYSTVIDIHSLRTKENMPLNGFVNYVQSKGVEGNPSAVYTAALLAKGTWPSGGSPDEGSRGPSRCHSLTRSRVSSLERQAFTDTVYTISRHSGTGQQSSPIPIPKQWETKTIVASSVNAFTLPMTKPNHRANQHQRRPSAKAEAGRSRAALCDSGEEDAEDRVGYVVPETTTQAKVETLRMAMFLPQDSVEVYKSSGSLQGAPQGSQVQLLPSSPTGHRVTGSHLSLSALTEYSRSIDLGITPSTSTDWKVERSRRLSCPRLEVLGGGGYIKLGNLGGESFDSLTTLPQVTIRVENKYQINVILCKSSWVVFVVGCCSMTNLQYVLYSNCCW</sequence>
<feature type="compositionally biased region" description="Basic and acidic residues" evidence="6">
    <location>
        <begin position="15"/>
        <end position="24"/>
    </location>
</feature>
<feature type="compositionally biased region" description="Basic residues" evidence="6">
    <location>
        <begin position="274"/>
        <end position="286"/>
    </location>
</feature>
<keyword evidence="9" id="KW-1185">Reference proteome</keyword>
<keyword evidence="4 7" id="KW-1133">Transmembrane helix</keyword>
<feature type="region of interest" description="Disordered" evidence="6">
    <location>
        <begin position="343"/>
        <end position="364"/>
    </location>
</feature>
<evidence type="ECO:0000256" key="3">
    <source>
        <dbReference type="ARBA" id="ARBA00022692"/>
    </source>
</evidence>
<feature type="compositionally biased region" description="Basic residues" evidence="6">
    <location>
        <begin position="25"/>
        <end position="35"/>
    </location>
</feature>
<accession>A0A673YU08</accession>
<dbReference type="InParanoid" id="A0A673YU08"/>
<reference evidence="8" key="2">
    <citation type="submission" date="2025-09" db="UniProtKB">
        <authorList>
            <consortium name="Ensembl"/>
        </authorList>
    </citation>
    <scope>IDENTIFICATION</scope>
</reference>
<dbReference type="FunCoup" id="A0A673YU08">
    <property type="interactions" value="763"/>
</dbReference>
<evidence type="ECO:0000256" key="5">
    <source>
        <dbReference type="ARBA" id="ARBA00023136"/>
    </source>
</evidence>
<feature type="compositionally biased region" description="Polar residues" evidence="6">
    <location>
        <begin position="343"/>
        <end position="363"/>
    </location>
</feature>
<evidence type="ECO:0000313" key="8">
    <source>
        <dbReference type="Ensembl" id="ENSSTUP00000037912.1"/>
    </source>
</evidence>
<evidence type="ECO:0000313" key="9">
    <source>
        <dbReference type="Proteomes" id="UP000472277"/>
    </source>
</evidence>
<dbReference type="PANTHER" id="PTHR31815">
    <property type="entry name" value="AGAP005329-PA"/>
    <property type="match status" value="1"/>
</dbReference>
<dbReference type="Proteomes" id="UP000472277">
    <property type="component" value="Chromosome 2"/>
</dbReference>
<feature type="transmembrane region" description="Helical" evidence="7">
    <location>
        <begin position="112"/>
        <end position="132"/>
    </location>
</feature>
<keyword evidence="5 7" id="KW-0472">Membrane</keyword>
<feature type="region of interest" description="Disordered" evidence="6">
    <location>
        <begin position="15"/>
        <end position="36"/>
    </location>
</feature>
<keyword evidence="3 7" id="KW-0812">Transmembrane</keyword>
<dbReference type="InterPro" id="IPR018787">
    <property type="entry name" value="DUF2371_TMEM200"/>
</dbReference>
<dbReference type="PANTHER" id="PTHR31815:SF2">
    <property type="entry name" value="TRANSMEMBRANE PROTEIN 200C"/>
    <property type="match status" value="1"/>
</dbReference>
<protein>
    <submittedName>
        <fullName evidence="8">Transmembrane protein 200C</fullName>
    </submittedName>
</protein>
<evidence type="ECO:0000256" key="1">
    <source>
        <dbReference type="ARBA" id="ARBA00004141"/>
    </source>
</evidence>
<name>A0A673YU08_SALTR</name>
<evidence type="ECO:0000256" key="2">
    <source>
        <dbReference type="ARBA" id="ARBA00005308"/>
    </source>
</evidence>
<feature type="region of interest" description="Disordered" evidence="6">
    <location>
        <begin position="197"/>
        <end position="221"/>
    </location>
</feature>
<organism evidence="8 9">
    <name type="scientific">Salmo trutta</name>
    <name type="common">Brown trout</name>
    <dbReference type="NCBI Taxonomy" id="8032"/>
    <lineage>
        <taxon>Eukaryota</taxon>
        <taxon>Metazoa</taxon>
        <taxon>Chordata</taxon>
        <taxon>Craniata</taxon>
        <taxon>Vertebrata</taxon>
        <taxon>Euteleostomi</taxon>
        <taxon>Actinopterygii</taxon>
        <taxon>Neopterygii</taxon>
        <taxon>Teleostei</taxon>
        <taxon>Protacanthopterygii</taxon>
        <taxon>Salmoniformes</taxon>
        <taxon>Salmonidae</taxon>
        <taxon>Salmoninae</taxon>
        <taxon>Salmo</taxon>
    </lineage>
</organism>
<comment type="similarity">
    <text evidence="2">Belongs to the TMEM200 family.</text>
</comment>
<reference evidence="8" key="1">
    <citation type="submission" date="2025-08" db="UniProtKB">
        <authorList>
            <consortium name="Ensembl"/>
        </authorList>
    </citation>
    <scope>IDENTIFICATION</scope>
</reference>
<dbReference type="GeneTree" id="ENSGT00530000063698"/>
<dbReference type="Pfam" id="PF10177">
    <property type="entry name" value="DUF2371"/>
    <property type="match status" value="1"/>
</dbReference>
<feature type="region of interest" description="Disordered" evidence="6">
    <location>
        <begin position="271"/>
        <end position="308"/>
    </location>
</feature>
<dbReference type="OMA" id="TVYSICR"/>
<dbReference type="AlphaFoldDB" id="A0A673YU08"/>
<evidence type="ECO:0000256" key="6">
    <source>
        <dbReference type="SAM" id="MobiDB-lite"/>
    </source>
</evidence>
<evidence type="ECO:0000256" key="4">
    <source>
        <dbReference type="ARBA" id="ARBA00022989"/>
    </source>
</evidence>
<proteinExistence type="inferred from homology"/>
<dbReference type="GO" id="GO:0016020">
    <property type="term" value="C:membrane"/>
    <property type="evidence" value="ECO:0007669"/>
    <property type="project" value="UniProtKB-SubCell"/>
</dbReference>